<name>A0AAV7RS07_PLEWA</name>
<dbReference type="AlphaFoldDB" id="A0AAV7RS07"/>
<proteinExistence type="predicted"/>
<gene>
    <name evidence="2" type="ORF">NDU88_008097</name>
</gene>
<dbReference type="EMBL" id="JANPWB010000009">
    <property type="protein sequence ID" value="KAJ1155367.1"/>
    <property type="molecule type" value="Genomic_DNA"/>
</dbReference>
<keyword evidence="3" id="KW-1185">Reference proteome</keyword>
<protein>
    <submittedName>
        <fullName evidence="2">Uncharacterized protein</fullName>
    </submittedName>
</protein>
<evidence type="ECO:0000313" key="3">
    <source>
        <dbReference type="Proteomes" id="UP001066276"/>
    </source>
</evidence>
<comment type="caution">
    <text evidence="2">The sequence shown here is derived from an EMBL/GenBank/DDBJ whole genome shotgun (WGS) entry which is preliminary data.</text>
</comment>
<feature type="region of interest" description="Disordered" evidence="1">
    <location>
        <begin position="1"/>
        <end position="28"/>
    </location>
</feature>
<dbReference type="Proteomes" id="UP001066276">
    <property type="component" value="Chromosome 5"/>
</dbReference>
<accession>A0AAV7RS07</accession>
<sequence>MEGRRNQGRSDSVCGSRKLRGGELNGRPEASLLHEVQTEIGLDAALVAISHPFWLKGGDADSFRLTAGAVGWARKDLPGKMGPGPDYKAADGTGVTVTAWVSGVSKDHLGGSLRRIIKEYVRRREAWQA</sequence>
<evidence type="ECO:0000313" key="2">
    <source>
        <dbReference type="EMBL" id="KAJ1155367.1"/>
    </source>
</evidence>
<organism evidence="2 3">
    <name type="scientific">Pleurodeles waltl</name>
    <name type="common">Iberian ribbed newt</name>
    <dbReference type="NCBI Taxonomy" id="8319"/>
    <lineage>
        <taxon>Eukaryota</taxon>
        <taxon>Metazoa</taxon>
        <taxon>Chordata</taxon>
        <taxon>Craniata</taxon>
        <taxon>Vertebrata</taxon>
        <taxon>Euteleostomi</taxon>
        <taxon>Amphibia</taxon>
        <taxon>Batrachia</taxon>
        <taxon>Caudata</taxon>
        <taxon>Salamandroidea</taxon>
        <taxon>Salamandridae</taxon>
        <taxon>Pleurodelinae</taxon>
        <taxon>Pleurodeles</taxon>
    </lineage>
</organism>
<reference evidence="2" key="1">
    <citation type="journal article" date="2022" name="bioRxiv">
        <title>Sequencing and chromosome-scale assembly of the giantPleurodeles waltlgenome.</title>
        <authorList>
            <person name="Brown T."/>
            <person name="Elewa A."/>
            <person name="Iarovenko S."/>
            <person name="Subramanian E."/>
            <person name="Araus A.J."/>
            <person name="Petzold A."/>
            <person name="Susuki M."/>
            <person name="Suzuki K.-i.T."/>
            <person name="Hayashi T."/>
            <person name="Toyoda A."/>
            <person name="Oliveira C."/>
            <person name="Osipova E."/>
            <person name="Leigh N.D."/>
            <person name="Simon A."/>
            <person name="Yun M.H."/>
        </authorList>
    </citation>
    <scope>NUCLEOTIDE SEQUENCE</scope>
    <source>
        <strain evidence="2">20211129_DDA</strain>
        <tissue evidence="2">Liver</tissue>
    </source>
</reference>
<evidence type="ECO:0000256" key="1">
    <source>
        <dbReference type="SAM" id="MobiDB-lite"/>
    </source>
</evidence>